<feature type="region of interest" description="Disordered" evidence="1">
    <location>
        <begin position="1"/>
        <end position="73"/>
    </location>
</feature>
<dbReference type="AlphaFoldDB" id="D5PDS6"/>
<comment type="caution">
    <text evidence="2">The sequence shown here is derived from an EMBL/GenBank/DDBJ whole genome shotgun (WGS) entry which is preliminary data.</text>
</comment>
<keyword evidence="3" id="KW-1185">Reference proteome</keyword>
<organism evidence="2 3">
    <name type="scientific">Mycobacterium parascrofulaceum ATCC BAA-614</name>
    <dbReference type="NCBI Taxonomy" id="525368"/>
    <lineage>
        <taxon>Bacteria</taxon>
        <taxon>Bacillati</taxon>
        <taxon>Actinomycetota</taxon>
        <taxon>Actinomycetes</taxon>
        <taxon>Mycobacteriales</taxon>
        <taxon>Mycobacteriaceae</taxon>
        <taxon>Mycobacterium</taxon>
        <taxon>Mycobacterium simiae complex</taxon>
    </lineage>
</organism>
<accession>D5PDS6</accession>
<evidence type="ECO:0000313" key="2">
    <source>
        <dbReference type="EMBL" id="EFG75791.1"/>
    </source>
</evidence>
<reference evidence="2 3" key="1">
    <citation type="submission" date="2010-04" db="EMBL/GenBank/DDBJ databases">
        <authorList>
            <person name="Muzny D."/>
            <person name="Qin X."/>
            <person name="Deng J."/>
            <person name="Jiang H."/>
            <person name="Liu Y."/>
            <person name="Qu J."/>
            <person name="Song X.-Z."/>
            <person name="Zhang L."/>
            <person name="Thornton R."/>
            <person name="Coyle M."/>
            <person name="Francisco L."/>
            <person name="Jackson L."/>
            <person name="Javaid M."/>
            <person name="Korchina V."/>
            <person name="Kovar C."/>
            <person name="Mata R."/>
            <person name="Mathew T."/>
            <person name="Ngo R."/>
            <person name="Nguyen L."/>
            <person name="Nguyen N."/>
            <person name="Okwuonu G."/>
            <person name="Ongeri F."/>
            <person name="Pham C."/>
            <person name="Simmons D."/>
            <person name="Wilczek-Boney K."/>
            <person name="Hale W."/>
            <person name="Jakkamsetti A."/>
            <person name="Pham P."/>
            <person name="Ruth R."/>
            <person name="San Lucas F."/>
            <person name="Warren J."/>
            <person name="Zhang J."/>
            <person name="Zhao Z."/>
            <person name="Zhou C."/>
            <person name="Zhu D."/>
            <person name="Lee S."/>
            <person name="Bess C."/>
            <person name="Blankenburg K."/>
            <person name="Forbes L."/>
            <person name="Fu Q."/>
            <person name="Gubbala S."/>
            <person name="Hirani K."/>
            <person name="Jayaseelan J.C."/>
            <person name="Lara F."/>
            <person name="Munidasa M."/>
            <person name="Palculict T."/>
            <person name="Patil S."/>
            <person name="Pu L.-L."/>
            <person name="Saada N."/>
            <person name="Tang L."/>
            <person name="Weissenberger G."/>
            <person name="Zhu Y."/>
            <person name="Hemphill L."/>
            <person name="Shang Y."/>
            <person name="Youmans B."/>
            <person name="Ayvaz T."/>
            <person name="Ross M."/>
            <person name="Santibanez J."/>
            <person name="Aqrawi P."/>
            <person name="Gross S."/>
            <person name="Joshi V."/>
            <person name="Fowler G."/>
            <person name="Nazareth L."/>
            <person name="Reid J."/>
            <person name="Worley K."/>
            <person name="Petrosino J."/>
            <person name="Highlander S."/>
            <person name="Gibbs R."/>
        </authorList>
    </citation>
    <scope>NUCLEOTIDE SEQUENCE [LARGE SCALE GENOMIC DNA]</scope>
    <source>
        <strain evidence="2 3">ATCC BAA-614</strain>
    </source>
</reference>
<name>D5PDS6_9MYCO</name>
<evidence type="ECO:0000256" key="1">
    <source>
        <dbReference type="SAM" id="MobiDB-lite"/>
    </source>
</evidence>
<proteinExistence type="predicted"/>
<dbReference type="EMBL" id="ADNV01000299">
    <property type="protein sequence ID" value="EFG75791.1"/>
    <property type="molecule type" value="Genomic_DNA"/>
</dbReference>
<sequence length="73" mass="6892">MTGSTAAPAGADGGAADGGDDVVDRAGPVARGGGAAAHCTSTRHAVSIPATAAPRRPKGVNCDDSSPLPLPSV</sequence>
<evidence type="ECO:0000313" key="3">
    <source>
        <dbReference type="Proteomes" id="UP000003653"/>
    </source>
</evidence>
<protein>
    <submittedName>
        <fullName evidence="2">Uncharacterized protein</fullName>
    </submittedName>
</protein>
<dbReference type="HOGENOM" id="CLU_2700810_0_0_11"/>
<feature type="compositionally biased region" description="Low complexity" evidence="1">
    <location>
        <begin position="1"/>
        <end position="10"/>
    </location>
</feature>
<gene>
    <name evidence="2" type="ORF">HMPREF0591_4320</name>
</gene>
<dbReference type="Proteomes" id="UP000003653">
    <property type="component" value="Unassembled WGS sequence"/>
</dbReference>